<protein>
    <submittedName>
        <fullName evidence="1">Uncharacterized protein</fullName>
    </submittedName>
</protein>
<dbReference type="HOGENOM" id="CLU_3241752_0_0_6"/>
<dbReference type="AlphaFoldDB" id="A0A0U1R0G7"/>
<dbReference type="Proteomes" id="UP000002412">
    <property type="component" value="Chromosome"/>
</dbReference>
<sequence>MIEKQSTLTGCQYPPKTQAIEHGNKLITKTITCQYRLGLKIKT</sequence>
<evidence type="ECO:0000313" key="1">
    <source>
        <dbReference type="EMBL" id="ABS48612.1"/>
    </source>
</evidence>
<evidence type="ECO:0000313" key="2">
    <source>
        <dbReference type="Proteomes" id="UP000002412"/>
    </source>
</evidence>
<dbReference type="KEGG" id="ypi:YpsIP31758_1504"/>
<gene>
    <name evidence="1" type="ordered locus">YpsIP31758_1504</name>
</gene>
<accession>A0A0U1R0G7</accession>
<proteinExistence type="predicted"/>
<name>A0A0U1R0G7_YERP3</name>
<reference evidence="1 2" key="1">
    <citation type="journal article" date="2007" name="PLoS Genet.">
        <title>The complete genome sequence of Yersinia pseudotuberculosis IP31758, the causative agent of Far East scarlet-like fever.</title>
        <authorList>
            <person name="Eppinger M."/>
            <person name="Rosovitz M.J."/>
            <person name="Fricke W.F."/>
            <person name="Rasko D.A."/>
            <person name="Kokorina G."/>
            <person name="Fayolle C."/>
            <person name="Lindler L.E."/>
            <person name="Carniel E."/>
            <person name="Ravel J."/>
        </authorList>
    </citation>
    <scope>NUCLEOTIDE SEQUENCE [LARGE SCALE GENOMIC DNA]</scope>
    <source>
        <strain evidence="1 2">IP 31758</strain>
    </source>
</reference>
<organism evidence="1 2">
    <name type="scientific">Yersinia pseudotuberculosis serotype O:1b (strain IP 31758)</name>
    <dbReference type="NCBI Taxonomy" id="349747"/>
    <lineage>
        <taxon>Bacteria</taxon>
        <taxon>Pseudomonadati</taxon>
        <taxon>Pseudomonadota</taxon>
        <taxon>Gammaproteobacteria</taxon>
        <taxon>Enterobacterales</taxon>
        <taxon>Yersiniaceae</taxon>
        <taxon>Yersinia</taxon>
    </lineage>
</organism>
<dbReference type="EMBL" id="CP000720">
    <property type="protein sequence ID" value="ABS48612.1"/>
    <property type="molecule type" value="Genomic_DNA"/>
</dbReference>